<dbReference type="OrthoDB" id="776947at2759"/>
<evidence type="ECO:0000256" key="4">
    <source>
        <dbReference type="ARBA" id="ARBA00022729"/>
    </source>
</evidence>
<dbReference type="PANTHER" id="PTHR35293:SF9">
    <property type="entry name" value="EGG CELL-SECRETED PROTEIN 1.4-LIKE"/>
    <property type="match status" value="1"/>
</dbReference>
<evidence type="ECO:0000256" key="6">
    <source>
        <dbReference type="ARBA" id="ARBA00023329"/>
    </source>
</evidence>
<dbReference type="GO" id="GO:0009567">
    <property type="term" value="P:double fertilization forming a zygote and endosperm"/>
    <property type="evidence" value="ECO:0007669"/>
    <property type="project" value="InterPro"/>
</dbReference>
<evidence type="ECO:0000259" key="10">
    <source>
        <dbReference type="Pfam" id="PF05617"/>
    </source>
</evidence>
<reference evidence="11" key="1">
    <citation type="submission" date="2019-12" db="EMBL/GenBank/DDBJ databases">
        <authorList>
            <person name="Scholes J."/>
        </authorList>
    </citation>
    <scope>NUCLEOTIDE SEQUENCE</scope>
</reference>
<evidence type="ECO:0000256" key="7">
    <source>
        <dbReference type="ARBA" id="ARBA00034457"/>
    </source>
</evidence>
<keyword evidence="6" id="KW-0968">Cytoplasmic vesicle</keyword>
<dbReference type="GO" id="GO:0080155">
    <property type="term" value="P:regulation of double fertilization forming a zygote and endosperm"/>
    <property type="evidence" value="ECO:0007669"/>
    <property type="project" value="UniProtKB-ARBA"/>
</dbReference>
<name>A0A9N7MQT0_STRHE</name>
<dbReference type="Proteomes" id="UP001153555">
    <property type="component" value="Unassembled WGS sequence"/>
</dbReference>
<keyword evidence="12" id="KW-1185">Reference proteome</keyword>
<evidence type="ECO:0000256" key="1">
    <source>
        <dbReference type="ARBA" id="ARBA00004541"/>
    </source>
</evidence>
<feature type="domain" description="Prolamin-like" evidence="10">
    <location>
        <begin position="54"/>
        <end position="118"/>
    </location>
</feature>
<gene>
    <name evidence="11" type="ORF">SHERM_16233</name>
</gene>
<dbReference type="AlphaFoldDB" id="A0A9N7MQT0"/>
<evidence type="ECO:0000256" key="5">
    <source>
        <dbReference type="ARBA" id="ARBA00023279"/>
    </source>
</evidence>
<dbReference type="PANTHER" id="PTHR35293">
    <property type="entry name" value="EGG CELL-SECRETED PROTEIN 1.5"/>
    <property type="match status" value="1"/>
</dbReference>
<evidence type="ECO:0000256" key="2">
    <source>
        <dbReference type="ARBA" id="ARBA00004613"/>
    </source>
</evidence>
<keyword evidence="4 9" id="KW-0732">Signal</keyword>
<keyword evidence="3" id="KW-0964">Secreted</keyword>
<comment type="function">
    <text evidence="7">Involved in the regulation of gamete interactions during the double fertilization and to prevent multiple-pollen tube attraction; mediates the redistribution of the gamete fusogen HAP2/GCS1 to the cell surface after secretion upon sperm arrival.</text>
</comment>
<keyword evidence="5" id="KW-0278">Fertilization</keyword>
<comment type="similarity">
    <text evidence="8">Belongs to the plant egg cell-secreted peptide family.</text>
</comment>
<evidence type="ECO:0000256" key="9">
    <source>
        <dbReference type="SAM" id="SignalP"/>
    </source>
</evidence>
<dbReference type="GO" id="GO:0005576">
    <property type="term" value="C:extracellular region"/>
    <property type="evidence" value="ECO:0007669"/>
    <property type="project" value="UniProtKB-SubCell"/>
</dbReference>
<evidence type="ECO:0000256" key="3">
    <source>
        <dbReference type="ARBA" id="ARBA00022525"/>
    </source>
</evidence>
<dbReference type="InterPro" id="IPR044711">
    <property type="entry name" value="EC11-15"/>
</dbReference>
<dbReference type="InterPro" id="IPR008502">
    <property type="entry name" value="Prolamin-like"/>
</dbReference>
<dbReference type="EMBL" id="CACSLK010013932">
    <property type="protein sequence ID" value="CAA0816365.1"/>
    <property type="molecule type" value="Genomic_DNA"/>
</dbReference>
<organism evidence="11 12">
    <name type="scientific">Striga hermonthica</name>
    <name type="common">Purple witchweed</name>
    <name type="synonym">Buchnera hermonthica</name>
    <dbReference type="NCBI Taxonomy" id="68872"/>
    <lineage>
        <taxon>Eukaryota</taxon>
        <taxon>Viridiplantae</taxon>
        <taxon>Streptophyta</taxon>
        <taxon>Embryophyta</taxon>
        <taxon>Tracheophyta</taxon>
        <taxon>Spermatophyta</taxon>
        <taxon>Magnoliopsida</taxon>
        <taxon>eudicotyledons</taxon>
        <taxon>Gunneridae</taxon>
        <taxon>Pentapetalae</taxon>
        <taxon>asterids</taxon>
        <taxon>lamiids</taxon>
        <taxon>Lamiales</taxon>
        <taxon>Orobanchaceae</taxon>
        <taxon>Buchnereae</taxon>
        <taxon>Striga</taxon>
    </lineage>
</organism>
<proteinExistence type="inferred from homology"/>
<evidence type="ECO:0000313" key="12">
    <source>
        <dbReference type="Proteomes" id="UP001153555"/>
    </source>
</evidence>
<dbReference type="Pfam" id="PF05617">
    <property type="entry name" value="Prolamin_like"/>
    <property type="match status" value="1"/>
</dbReference>
<accession>A0A9N7MQT0</accession>
<dbReference type="GO" id="GO:2000008">
    <property type="term" value="P:regulation of protein localization to cell surface"/>
    <property type="evidence" value="ECO:0007669"/>
    <property type="project" value="UniProtKB-ARBA"/>
</dbReference>
<feature type="chain" id="PRO_5040165332" evidence="9">
    <location>
        <begin position="27"/>
        <end position="154"/>
    </location>
</feature>
<evidence type="ECO:0000313" key="11">
    <source>
        <dbReference type="EMBL" id="CAA0816365.1"/>
    </source>
</evidence>
<dbReference type="GO" id="GO:0031410">
    <property type="term" value="C:cytoplasmic vesicle"/>
    <property type="evidence" value="ECO:0007669"/>
    <property type="project" value="UniProtKB-SubCell"/>
</dbReference>
<comment type="subcellular location">
    <subcellularLocation>
        <location evidence="1">Cytoplasmic vesicle</location>
    </subcellularLocation>
    <subcellularLocation>
        <location evidence="2">Secreted</location>
    </subcellularLocation>
</comment>
<sequence length="154" mass="16238">MASYSSKLLLSLVLASLLVSSSTISARKINPRSTASTLSARLKLDQHNPDGTGTCWDALFELQSCSGEVVLFFLNGETQLGPACCGAIRTIEHECWPSMLGSLGITAEESDVLRGYCDATAARGGGSTGAPPPPPPPPPLLEHHCYGKFPRVLP</sequence>
<comment type="caution">
    <text evidence="11">The sequence shown here is derived from an EMBL/GenBank/DDBJ whole genome shotgun (WGS) entry which is preliminary data.</text>
</comment>
<feature type="signal peptide" evidence="9">
    <location>
        <begin position="1"/>
        <end position="26"/>
    </location>
</feature>
<evidence type="ECO:0000256" key="8">
    <source>
        <dbReference type="ARBA" id="ARBA00034484"/>
    </source>
</evidence>
<protein>
    <submittedName>
        <fullName evidence="11">Egg cell-secreted protein 1.1</fullName>
    </submittedName>
</protein>